<dbReference type="Proteomes" id="UP000220621">
    <property type="component" value="Unassembled WGS sequence"/>
</dbReference>
<comment type="caution">
    <text evidence="2">The sequence shown here is derived from an EMBL/GenBank/DDBJ whole genome shotgun (WGS) entry which is preliminary data.</text>
</comment>
<evidence type="ECO:0000313" key="2">
    <source>
        <dbReference type="EMBL" id="PEM55422.1"/>
    </source>
</evidence>
<dbReference type="GO" id="GO:0016301">
    <property type="term" value="F:kinase activity"/>
    <property type="evidence" value="ECO:0007669"/>
    <property type="project" value="UniProtKB-KW"/>
</dbReference>
<feature type="transmembrane region" description="Helical" evidence="1">
    <location>
        <begin position="7"/>
        <end position="31"/>
    </location>
</feature>
<keyword evidence="1" id="KW-1133">Transmembrane helix</keyword>
<accession>A0A2A8BNE7</accession>
<gene>
    <name evidence="2" type="ORF">CN611_14210</name>
</gene>
<organism evidence="2 3">
    <name type="scientific">Bacillus wiedmannii</name>
    <dbReference type="NCBI Taxonomy" id="1890302"/>
    <lineage>
        <taxon>Bacteria</taxon>
        <taxon>Bacillati</taxon>
        <taxon>Bacillota</taxon>
        <taxon>Bacilli</taxon>
        <taxon>Bacillales</taxon>
        <taxon>Bacillaceae</taxon>
        <taxon>Bacillus</taxon>
        <taxon>Bacillus cereus group</taxon>
    </lineage>
</organism>
<evidence type="ECO:0000313" key="3">
    <source>
        <dbReference type="Proteomes" id="UP000220621"/>
    </source>
</evidence>
<sequence length="38" mass="4343">MLGQNRLIFPAMITVMMVVLVVFDLLLSFIISFTEKLV</sequence>
<dbReference type="AlphaFoldDB" id="A0A2A8BNE7"/>
<reference evidence="2 3" key="1">
    <citation type="submission" date="2017-09" db="EMBL/GenBank/DDBJ databases">
        <title>Large-scale bioinformatics analysis of Bacillus genomes uncovers conserved roles of natural products in bacterial physiology.</title>
        <authorList>
            <consortium name="Agbiome Team Llc"/>
            <person name="Bleich R.M."/>
            <person name="Grubbs K.J."/>
            <person name="Santa Maria K.C."/>
            <person name="Allen S.E."/>
            <person name="Farag S."/>
            <person name="Shank E.A."/>
            <person name="Bowers A."/>
        </authorList>
    </citation>
    <scope>NUCLEOTIDE SEQUENCE [LARGE SCALE GENOMIC DNA]</scope>
    <source>
        <strain evidence="2 3">AFS010764</strain>
    </source>
</reference>
<dbReference type="EMBL" id="NUDL01000041">
    <property type="protein sequence ID" value="PEM55422.1"/>
    <property type="molecule type" value="Genomic_DNA"/>
</dbReference>
<keyword evidence="1" id="KW-0472">Membrane</keyword>
<name>A0A2A8BNE7_9BACI</name>
<protein>
    <submittedName>
        <fullName evidence="2">Histidine kinase</fullName>
    </submittedName>
</protein>
<proteinExistence type="predicted"/>
<keyword evidence="2" id="KW-0418">Kinase</keyword>
<evidence type="ECO:0000256" key="1">
    <source>
        <dbReference type="SAM" id="Phobius"/>
    </source>
</evidence>
<keyword evidence="1" id="KW-0812">Transmembrane</keyword>
<keyword evidence="2" id="KW-0808">Transferase</keyword>